<dbReference type="EMBL" id="AGRW01000055">
    <property type="protein sequence ID" value="EIC00393.1"/>
    <property type="molecule type" value="Genomic_DNA"/>
</dbReference>
<dbReference type="RefSeq" id="WP_002706564.1">
    <property type="nucleotide sequence ID" value="NZ_AGRW01000055.1"/>
</dbReference>
<evidence type="ECO:0000313" key="2">
    <source>
        <dbReference type="EMBL" id="EIC00393.1"/>
    </source>
</evidence>
<organism evidence="2 3">
    <name type="scientific">Treponema saccharophilum DSM 2985</name>
    <dbReference type="NCBI Taxonomy" id="907348"/>
    <lineage>
        <taxon>Bacteria</taxon>
        <taxon>Pseudomonadati</taxon>
        <taxon>Spirochaetota</taxon>
        <taxon>Spirochaetia</taxon>
        <taxon>Spirochaetales</taxon>
        <taxon>Treponemataceae</taxon>
        <taxon>Treponema</taxon>
    </lineage>
</organism>
<dbReference type="PANTHER" id="PTHR34580">
    <property type="match status" value="1"/>
</dbReference>
<feature type="domain" description="WYL" evidence="1">
    <location>
        <begin position="160"/>
        <end position="230"/>
    </location>
</feature>
<dbReference type="Pfam" id="PF13280">
    <property type="entry name" value="WYL"/>
    <property type="match status" value="1"/>
</dbReference>
<dbReference type="PATRIC" id="fig|907348.3.peg.2893"/>
<dbReference type="OrthoDB" id="369264at2"/>
<evidence type="ECO:0000259" key="1">
    <source>
        <dbReference type="Pfam" id="PF13280"/>
    </source>
</evidence>
<dbReference type="Gene3D" id="1.10.10.10">
    <property type="entry name" value="Winged helix-like DNA-binding domain superfamily/Winged helix DNA-binding domain"/>
    <property type="match status" value="1"/>
</dbReference>
<dbReference type="AlphaFoldDB" id="H7EPJ2"/>
<dbReference type="STRING" id="907348.TresaDRAFT_0487"/>
<dbReference type="PROSITE" id="PS52050">
    <property type="entry name" value="WYL"/>
    <property type="match status" value="1"/>
</dbReference>
<evidence type="ECO:0000313" key="3">
    <source>
        <dbReference type="Proteomes" id="UP000003571"/>
    </source>
</evidence>
<gene>
    <name evidence="2" type="ORF">TresaDRAFT_0487</name>
</gene>
<accession>H7EPJ2</accession>
<dbReference type="eggNOG" id="COG2378">
    <property type="taxonomic scope" value="Bacteria"/>
</dbReference>
<dbReference type="PANTHER" id="PTHR34580:SF1">
    <property type="entry name" value="PROTEIN PAFC"/>
    <property type="match status" value="1"/>
</dbReference>
<dbReference type="Proteomes" id="UP000003571">
    <property type="component" value="Unassembled WGS sequence"/>
</dbReference>
<protein>
    <recommendedName>
        <fullName evidence="1">WYL domain-containing protein</fullName>
    </recommendedName>
</protein>
<dbReference type="InterPro" id="IPR036388">
    <property type="entry name" value="WH-like_DNA-bd_sf"/>
</dbReference>
<keyword evidence="3" id="KW-1185">Reference proteome</keyword>
<name>H7EPJ2_9SPIR</name>
<dbReference type="InterPro" id="IPR026881">
    <property type="entry name" value="WYL_dom"/>
</dbReference>
<proteinExistence type="predicted"/>
<comment type="caution">
    <text evidence="2">The sequence shown here is derived from an EMBL/GenBank/DDBJ whole genome shotgun (WGS) entry which is preliminary data.</text>
</comment>
<dbReference type="InterPro" id="IPR051534">
    <property type="entry name" value="CBASS_pafABC_assoc_protein"/>
</dbReference>
<reference evidence="2 3" key="1">
    <citation type="submission" date="2011-09" db="EMBL/GenBank/DDBJ databases">
        <title>The draft genome of Treponema saccharophilum DSM 2985.</title>
        <authorList>
            <consortium name="US DOE Joint Genome Institute (JGI-PGF)"/>
            <person name="Lucas S."/>
            <person name="Copeland A."/>
            <person name="Lapidus A."/>
            <person name="Glavina del Rio T."/>
            <person name="Dalin E."/>
            <person name="Tice H."/>
            <person name="Bruce D."/>
            <person name="Goodwin L."/>
            <person name="Pitluck S."/>
            <person name="Peters L."/>
            <person name="Kyrpides N."/>
            <person name="Mavromatis K."/>
            <person name="Ivanova N."/>
            <person name="Markowitz V."/>
            <person name="Cheng J.-F."/>
            <person name="Hugenholtz P."/>
            <person name="Woyke T."/>
            <person name="Wu D."/>
            <person name="Gronow S."/>
            <person name="Wellnitz S."/>
            <person name="Brambilla E."/>
            <person name="Klenk H.-P."/>
            <person name="Eisen J.A."/>
        </authorList>
    </citation>
    <scope>NUCLEOTIDE SEQUENCE [LARGE SCALE GENOMIC DNA]</scope>
    <source>
        <strain evidence="2 3">DSM 2985</strain>
    </source>
</reference>
<sequence>MKNQRNRYNRILLIDRMIASGDMPTISELLGALENAGMGVNRSTLWRDLQVLENEYNAPLDKKDYIAGNERRTGYIYTSKTFRVPAMISSEEKIKSAQMMASLLDSIRGTQVYDEAKEVIDELSTEVPVTDATGTAPLKISRDARIIFIGSPCVPIPDDTWNAIRDAINANQLLKFSYRKIGDDGCRPVSVRTVEPYQLIFSRGNWHLWCFDYSRKARRLFNLHEMSDVRARDSSKKNEFVLPNDFDFRLQTPGFFGTFHTNSECRIKIRLSGYAAKYARIRMWGGAQTIEDESGGKIVLSFTTTQFSPENCAALGSPVLTWILGWGDEAVPLSPPELVSLWRAKVESMARIASSIS</sequence>